<dbReference type="NCBIfam" id="NF040755">
    <property type="entry name" value="AgaR"/>
    <property type="match status" value="1"/>
</dbReference>
<reference evidence="5" key="1">
    <citation type="submission" date="2023-06" db="EMBL/GenBank/DDBJ databases">
        <title>Genomic of Agaribacillus aureum.</title>
        <authorList>
            <person name="Wang G."/>
        </authorList>
    </citation>
    <scope>NUCLEOTIDE SEQUENCE</scope>
    <source>
        <strain evidence="5">BMA12</strain>
    </source>
</reference>
<dbReference type="SMART" id="SM00420">
    <property type="entry name" value="HTH_DEOR"/>
    <property type="match status" value="1"/>
</dbReference>
<evidence type="ECO:0000259" key="4">
    <source>
        <dbReference type="PROSITE" id="PS51000"/>
    </source>
</evidence>
<dbReference type="PROSITE" id="PS51000">
    <property type="entry name" value="HTH_DEOR_2"/>
    <property type="match status" value="1"/>
</dbReference>
<dbReference type="SUPFAM" id="SSF46785">
    <property type="entry name" value="Winged helix' DNA-binding domain"/>
    <property type="match status" value="1"/>
</dbReference>
<dbReference type="InterPro" id="IPR036388">
    <property type="entry name" value="WH-like_DNA-bd_sf"/>
</dbReference>
<evidence type="ECO:0000256" key="1">
    <source>
        <dbReference type="ARBA" id="ARBA00023015"/>
    </source>
</evidence>
<dbReference type="InterPro" id="IPR050313">
    <property type="entry name" value="Carb_Metab_HTH_regulators"/>
</dbReference>
<dbReference type="Gene3D" id="3.40.50.1360">
    <property type="match status" value="1"/>
</dbReference>
<dbReference type="PANTHER" id="PTHR30363">
    <property type="entry name" value="HTH-TYPE TRANSCRIPTIONAL REGULATOR SRLR-RELATED"/>
    <property type="match status" value="1"/>
</dbReference>
<protein>
    <submittedName>
        <fullName evidence="5">Transcriptional repressor AgaR</fullName>
    </submittedName>
</protein>
<dbReference type="InterPro" id="IPR047779">
    <property type="entry name" value="AgaR-like"/>
</dbReference>
<keyword evidence="3" id="KW-0804">Transcription</keyword>
<dbReference type="PROSITE" id="PS00894">
    <property type="entry name" value="HTH_DEOR_1"/>
    <property type="match status" value="1"/>
</dbReference>
<dbReference type="Proteomes" id="UP001172083">
    <property type="component" value="Unassembled WGS sequence"/>
</dbReference>
<feature type="domain" description="HTH deoR-type" evidence="4">
    <location>
        <begin position="9"/>
        <end position="64"/>
    </location>
</feature>
<keyword evidence="6" id="KW-1185">Reference proteome</keyword>
<keyword evidence="2" id="KW-0238">DNA-binding</keyword>
<evidence type="ECO:0000256" key="3">
    <source>
        <dbReference type="ARBA" id="ARBA00023163"/>
    </source>
</evidence>
<proteinExistence type="predicted"/>
<accession>A0ABT8L211</accession>
<evidence type="ECO:0000313" key="5">
    <source>
        <dbReference type="EMBL" id="MDN5211792.1"/>
    </source>
</evidence>
<sequence length="259" mass="28537">MQASDKKTTVERRSLILKTLDSKGQVSVNELSNTFGVSEVTIRNDLSQLEEKNMLLRARGGAIKLENVGFDFELSDKDKIHLKEKQKIGQKASAFVHEGDTIIIDSGTTSMELARNLSHINDLTVITNALNIATQLAKNKNINTIIPGGFLRKQSLSLIGAPAERSFKNYYCDKLFLGVDGLDIDFGLSTPNVEEAHLNQTMIEISKQVILLADSSKFLRRSLAFICPVSDIDILITDNGIGPETKRKLEHAGVEVIIA</sequence>
<dbReference type="InterPro" id="IPR037171">
    <property type="entry name" value="NagB/RpiA_transferase-like"/>
</dbReference>
<dbReference type="InterPro" id="IPR001034">
    <property type="entry name" value="DeoR_HTH"/>
</dbReference>
<organism evidence="5 6">
    <name type="scientific">Agaribacillus aureus</name>
    <dbReference type="NCBI Taxonomy" id="3051825"/>
    <lineage>
        <taxon>Bacteria</taxon>
        <taxon>Pseudomonadati</taxon>
        <taxon>Bacteroidota</taxon>
        <taxon>Cytophagia</taxon>
        <taxon>Cytophagales</taxon>
        <taxon>Splendidivirgaceae</taxon>
        <taxon>Agaribacillus</taxon>
    </lineage>
</organism>
<dbReference type="RefSeq" id="WP_346757120.1">
    <property type="nucleotide sequence ID" value="NZ_JAUJEB010000001.1"/>
</dbReference>
<evidence type="ECO:0000256" key="2">
    <source>
        <dbReference type="ARBA" id="ARBA00023125"/>
    </source>
</evidence>
<dbReference type="Gene3D" id="1.10.10.10">
    <property type="entry name" value="Winged helix-like DNA-binding domain superfamily/Winged helix DNA-binding domain"/>
    <property type="match status" value="1"/>
</dbReference>
<dbReference type="Pfam" id="PF00455">
    <property type="entry name" value="DeoRC"/>
    <property type="match status" value="1"/>
</dbReference>
<name>A0ABT8L211_9BACT</name>
<dbReference type="PRINTS" id="PR00037">
    <property type="entry name" value="HTHLACR"/>
</dbReference>
<comment type="caution">
    <text evidence="5">The sequence shown here is derived from an EMBL/GenBank/DDBJ whole genome shotgun (WGS) entry which is preliminary data.</text>
</comment>
<dbReference type="InterPro" id="IPR036390">
    <property type="entry name" value="WH_DNA-bd_sf"/>
</dbReference>
<dbReference type="InterPro" id="IPR014036">
    <property type="entry name" value="DeoR-like_C"/>
</dbReference>
<gene>
    <name evidence="5" type="primary">agaR</name>
    <name evidence="5" type="ORF">QQ020_07010</name>
</gene>
<dbReference type="SMART" id="SM01134">
    <property type="entry name" value="DeoRC"/>
    <property type="match status" value="1"/>
</dbReference>
<evidence type="ECO:0000313" key="6">
    <source>
        <dbReference type="Proteomes" id="UP001172083"/>
    </source>
</evidence>
<keyword evidence="1" id="KW-0805">Transcription regulation</keyword>
<dbReference type="SUPFAM" id="SSF100950">
    <property type="entry name" value="NagB/RpiA/CoA transferase-like"/>
    <property type="match status" value="1"/>
</dbReference>
<dbReference type="InterPro" id="IPR018356">
    <property type="entry name" value="Tscrpt_reg_HTH_DeoR_CS"/>
</dbReference>
<dbReference type="PANTHER" id="PTHR30363:SF44">
    <property type="entry name" value="AGA OPERON TRANSCRIPTIONAL REPRESSOR-RELATED"/>
    <property type="match status" value="1"/>
</dbReference>
<dbReference type="EMBL" id="JAUJEB010000001">
    <property type="protein sequence ID" value="MDN5211792.1"/>
    <property type="molecule type" value="Genomic_DNA"/>
</dbReference>
<dbReference type="Pfam" id="PF08220">
    <property type="entry name" value="HTH_DeoR"/>
    <property type="match status" value="1"/>
</dbReference>